<sequence>MKKKGGMVFRLSKSMPFYPRAVHRSMYFKWTINEKMMFAALMSALAAVLQSAGGFLPGVGFFISPLATAPVLMATLITFRWGSMSYLLTIFLLVLIQPSELFIFPFTTGVLGIALGWALRTQSNRLNAIFVGGIALFIGICIPLYVLGFPVFGPGVSSFNWTTIIIILAFSQIYSWIWLEFGLLLIRRLKRFLT</sequence>
<protein>
    <submittedName>
        <fullName evidence="2">Uncharacterized protein</fullName>
    </submittedName>
</protein>
<organism evidence="2 3">
    <name type="scientific">Sporosarcina highlanderae</name>
    <dbReference type="NCBI Taxonomy" id="3035916"/>
    <lineage>
        <taxon>Bacteria</taxon>
        <taxon>Bacillati</taxon>
        <taxon>Bacillota</taxon>
        <taxon>Bacilli</taxon>
        <taxon>Bacillales</taxon>
        <taxon>Caryophanaceae</taxon>
        <taxon>Sporosarcina</taxon>
    </lineage>
</organism>
<feature type="transmembrane region" description="Helical" evidence="1">
    <location>
        <begin position="84"/>
        <end position="117"/>
    </location>
</feature>
<keyword evidence="1" id="KW-0472">Membrane</keyword>
<feature type="transmembrane region" description="Helical" evidence="1">
    <location>
        <begin position="164"/>
        <end position="186"/>
    </location>
</feature>
<dbReference type="EMBL" id="JAROCC010000008">
    <property type="protein sequence ID" value="MDN4608031.1"/>
    <property type="molecule type" value="Genomic_DNA"/>
</dbReference>
<name>A0ABT8JS97_9BACL</name>
<evidence type="ECO:0000313" key="2">
    <source>
        <dbReference type="EMBL" id="MDN4608031.1"/>
    </source>
</evidence>
<proteinExistence type="predicted"/>
<gene>
    <name evidence="2" type="ORF">P5G49_11190</name>
</gene>
<evidence type="ECO:0000313" key="3">
    <source>
        <dbReference type="Proteomes" id="UP001175097"/>
    </source>
</evidence>
<comment type="caution">
    <text evidence="2">The sequence shown here is derived from an EMBL/GenBank/DDBJ whole genome shotgun (WGS) entry which is preliminary data.</text>
</comment>
<accession>A0ABT8JS97</accession>
<feature type="transmembrane region" description="Helical" evidence="1">
    <location>
        <begin position="129"/>
        <end position="152"/>
    </location>
</feature>
<keyword evidence="1" id="KW-0812">Transmembrane</keyword>
<keyword evidence="3" id="KW-1185">Reference proteome</keyword>
<reference evidence="2" key="1">
    <citation type="submission" date="2023-03" db="EMBL/GenBank/DDBJ databases">
        <title>MT1 and MT2 Draft Genomes of Novel Species.</title>
        <authorList>
            <person name="Venkateswaran K."/>
        </authorList>
    </citation>
    <scope>NUCLEOTIDE SEQUENCE</scope>
    <source>
        <strain evidence="2">F6_3S_P_2</strain>
    </source>
</reference>
<evidence type="ECO:0000256" key="1">
    <source>
        <dbReference type="SAM" id="Phobius"/>
    </source>
</evidence>
<keyword evidence="1" id="KW-1133">Transmembrane helix</keyword>
<dbReference type="Proteomes" id="UP001175097">
    <property type="component" value="Unassembled WGS sequence"/>
</dbReference>